<feature type="transmembrane region" description="Helical" evidence="1">
    <location>
        <begin position="12"/>
        <end position="37"/>
    </location>
</feature>
<dbReference type="InterPro" id="IPR010387">
    <property type="entry name" value="QueT"/>
</dbReference>
<feature type="transmembrane region" description="Helical" evidence="1">
    <location>
        <begin position="57"/>
        <end position="81"/>
    </location>
</feature>
<dbReference type="PANTHER" id="PTHR40044:SF1">
    <property type="entry name" value="INTEGRAL MEMBRANE PROTEIN"/>
    <property type="match status" value="1"/>
</dbReference>
<feature type="transmembrane region" description="Helical" evidence="1">
    <location>
        <begin position="132"/>
        <end position="158"/>
    </location>
</feature>
<keyword evidence="1" id="KW-1133">Transmembrane helix</keyword>
<dbReference type="GeneID" id="57043007"/>
<name>A0A2Z5Y1B7_9ENTE</name>
<dbReference type="PANTHER" id="PTHR40044">
    <property type="entry name" value="INTEGRAL MEMBRANE PROTEIN-RELATED"/>
    <property type="match status" value="1"/>
</dbReference>
<organism evidence="2 3">
    <name type="scientific">Melissococcus plutonius</name>
    <dbReference type="NCBI Taxonomy" id="33970"/>
    <lineage>
        <taxon>Bacteria</taxon>
        <taxon>Bacillati</taxon>
        <taxon>Bacillota</taxon>
        <taxon>Bacilli</taxon>
        <taxon>Lactobacillales</taxon>
        <taxon>Enterococcaceae</taxon>
        <taxon>Melissococcus</taxon>
    </lineage>
</organism>
<proteinExistence type="predicted"/>
<protein>
    <submittedName>
        <fullName evidence="2">Substrate-specific component QueT of predicted queuosine-regulated ECF transporter</fullName>
    </submittedName>
</protein>
<accession>A0A2Z5Y1B7</accession>
<keyword evidence="1" id="KW-0472">Membrane</keyword>
<evidence type="ECO:0000313" key="3">
    <source>
        <dbReference type="Proteomes" id="UP000269226"/>
    </source>
</evidence>
<sequence length="168" mass="18549">MKTMTKSEKQLRVIVTNGIIMALYLALTILVAPIASGPIQFRISESLNHLVVFNRKLMWGVLSGVIIYNLFFGFGIMDVIYGGSQTLIALGITAFLQKKVPNEKIRLGINCLAFTASMFLIAFMLVPSGGKAFWLTYGSLALSEAIIMIISAPIMYLINKSLQLENRL</sequence>
<keyword evidence="1" id="KW-0812">Transmembrane</keyword>
<dbReference type="PIRSF" id="PIRSF031501">
    <property type="entry name" value="QueT"/>
    <property type="match status" value="1"/>
</dbReference>
<dbReference type="Pfam" id="PF06177">
    <property type="entry name" value="QueT"/>
    <property type="match status" value="1"/>
</dbReference>
<gene>
    <name evidence="2" type="ORF">DAT561_0447</name>
</gene>
<feature type="transmembrane region" description="Helical" evidence="1">
    <location>
        <begin position="107"/>
        <end position="126"/>
    </location>
</feature>
<dbReference type="Proteomes" id="UP000269226">
    <property type="component" value="Chromosome"/>
</dbReference>
<dbReference type="RefSeq" id="WP_013774468.1">
    <property type="nucleotide sequence ID" value="NZ_AP018492.1"/>
</dbReference>
<evidence type="ECO:0000256" key="1">
    <source>
        <dbReference type="SAM" id="Phobius"/>
    </source>
</evidence>
<evidence type="ECO:0000313" key="2">
    <source>
        <dbReference type="EMBL" id="BBC60584.1"/>
    </source>
</evidence>
<reference evidence="2 3" key="1">
    <citation type="submission" date="2018-01" db="EMBL/GenBank/DDBJ databases">
        <title>Whole genome sequence of Melissococcus plutonius DAT561.</title>
        <authorList>
            <person name="Okumura K."/>
            <person name="Takamatsu D."/>
            <person name="Okura M."/>
        </authorList>
    </citation>
    <scope>NUCLEOTIDE SEQUENCE [LARGE SCALE GENOMIC DNA]</scope>
    <source>
        <strain evidence="2 3">DAT561</strain>
    </source>
</reference>
<dbReference type="EMBL" id="AP018492">
    <property type="protein sequence ID" value="BBC60584.1"/>
    <property type="molecule type" value="Genomic_DNA"/>
</dbReference>
<dbReference type="AlphaFoldDB" id="A0A2Z5Y1B7"/>